<proteinExistence type="predicted"/>
<name>A0ABQ1WHK6_9BACT</name>
<organism evidence="1 2">
    <name type="scientific">Pontibacter amylolyticus</name>
    <dbReference type="NCBI Taxonomy" id="1424080"/>
    <lineage>
        <taxon>Bacteria</taxon>
        <taxon>Pseudomonadati</taxon>
        <taxon>Bacteroidota</taxon>
        <taxon>Cytophagia</taxon>
        <taxon>Cytophagales</taxon>
        <taxon>Hymenobacteraceae</taxon>
        <taxon>Pontibacter</taxon>
    </lineage>
</organism>
<dbReference type="EMBL" id="BMFP01000009">
    <property type="protein sequence ID" value="GGG30661.1"/>
    <property type="molecule type" value="Genomic_DNA"/>
</dbReference>
<comment type="caution">
    <text evidence="1">The sequence shown here is derived from an EMBL/GenBank/DDBJ whole genome shotgun (WGS) entry which is preliminary data.</text>
</comment>
<evidence type="ECO:0000313" key="2">
    <source>
        <dbReference type="Proteomes" id="UP000634043"/>
    </source>
</evidence>
<sequence length="222" mass="24720">MLGYALLIGCTSTVILENQSVSPTYSKNLPPSMKTTSTLLCLLFAIMSAVPAQAQNCNCAGAFDEAVQVYENDYALFRIKVTDQNKAQYLANKAVYRDKAKAVTAIEDCLPVLEQWLGFFRDGHNNIKFTGASGSQPLRERIAVDRATFIADLKRVKKKKAYRGNDLLGIWKYGAYEVGIMLNPKSSTCKREFVGVVLQSNNASWETGDVRFELNQVYGNDY</sequence>
<evidence type="ECO:0000313" key="1">
    <source>
        <dbReference type="EMBL" id="GGG30661.1"/>
    </source>
</evidence>
<protein>
    <submittedName>
        <fullName evidence="1">Uncharacterized protein</fullName>
    </submittedName>
</protein>
<keyword evidence="2" id="KW-1185">Reference proteome</keyword>
<dbReference type="Proteomes" id="UP000634043">
    <property type="component" value="Unassembled WGS sequence"/>
</dbReference>
<accession>A0ABQ1WHK6</accession>
<reference evidence="2" key="1">
    <citation type="journal article" date="2019" name="Int. J. Syst. Evol. Microbiol.">
        <title>The Global Catalogue of Microorganisms (GCM) 10K type strain sequencing project: providing services to taxonomists for standard genome sequencing and annotation.</title>
        <authorList>
            <consortium name="The Broad Institute Genomics Platform"/>
            <consortium name="The Broad Institute Genome Sequencing Center for Infectious Disease"/>
            <person name="Wu L."/>
            <person name="Ma J."/>
        </authorList>
    </citation>
    <scope>NUCLEOTIDE SEQUENCE [LARGE SCALE GENOMIC DNA]</scope>
    <source>
        <strain evidence="2">CGMCC 1.12749</strain>
    </source>
</reference>
<gene>
    <name evidence="1" type="ORF">GCM10011323_37640</name>
</gene>